<protein>
    <submittedName>
        <fullName evidence="5">Uncharacterized protein</fullName>
    </submittedName>
</protein>
<feature type="coiled-coil region" evidence="1">
    <location>
        <begin position="76"/>
        <end position="103"/>
    </location>
</feature>
<evidence type="ECO:0000313" key="3">
    <source>
        <dbReference type="EMBL" id="KAE9968301.1"/>
    </source>
</evidence>
<evidence type="ECO:0000256" key="2">
    <source>
        <dbReference type="SAM" id="MobiDB-lite"/>
    </source>
</evidence>
<evidence type="ECO:0000256" key="1">
    <source>
        <dbReference type="SAM" id="Coils"/>
    </source>
</evidence>
<dbReference type="AlphaFoldDB" id="A0A8H3Z5H6"/>
<feature type="coiled-coil region" evidence="1">
    <location>
        <begin position="183"/>
        <end position="224"/>
    </location>
</feature>
<sequence length="235" mass="26210">MSNNSCPTLLPKSLVVKLKVPASALLNAEKTMATNTKRSGETLAQQKSQTKKVKTSDMFNAIEFFLSTNFGQNSKLSELENDVKNAKAATEKATQDSEKATQDYEKKKEALAEAQEPGVRMKKQMFGLVKDKIEDIEKEKNKEESQRKKLAGLVAEVMQMEETSKTKGVGYDSLAILAKICEVEKLEREIKGDGIDLKELTQKVARYERTLEVLERDEAIMEAALTLTSLIKQAT</sequence>
<dbReference type="Proteomes" id="UP000490939">
    <property type="component" value="Unassembled WGS sequence"/>
</dbReference>
<reference evidence="5 7" key="1">
    <citation type="submission" date="2019-07" db="EMBL/GenBank/DDBJ databases">
        <title>Venturia inaequalis Genome Resource.</title>
        <authorList>
            <person name="Lichtner F.J."/>
        </authorList>
    </citation>
    <scope>NUCLEOTIDE SEQUENCE [LARGE SCALE GENOMIC DNA]</scope>
    <source>
        <strain evidence="4 6">120213</strain>
        <strain evidence="3">Bline_iso_100314</strain>
        <strain evidence="5 7">DMI_063113</strain>
    </source>
</reference>
<keyword evidence="1" id="KW-0175">Coiled coil</keyword>
<dbReference type="EMBL" id="WNWR01000387">
    <property type="protein sequence ID" value="KAE9980441.1"/>
    <property type="molecule type" value="Genomic_DNA"/>
</dbReference>
<proteinExistence type="predicted"/>
<name>A0A8H3Z5H6_VENIN</name>
<evidence type="ECO:0000313" key="6">
    <source>
        <dbReference type="Proteomes" id="UP000447873"/>
    </source>
</evidence>
<dbReference type="Proteomes" id="UP000447873">
    <property type="component" value="Unassembled WGS sequence"/>
</dbReference>
<feature type="region of interest" description="Disordered" evidence="2">
    <location>
        <begin position="32"/>
        <end position="51"/>
    </location>
</feature>
<comment type="caution">
    <text evidence="5">The sequence shown here is derived from an EMBL/GenBank/DDBJ whole genome shotgun (WGS) entry which is preliminary data.</text>
</comment>
<keyword evidence="7" id="KW-1185">Reference proteome</keyword>
<dbReference type="Proteomes" id="UP000433883">
    <property type="component" value="Unassembled WGS sequence"/>
</dbReference>
<dbReference type="EMBL" id="WNWS01000361">
    <property type="protein sequence ID" value="KAE9969607.1"/>
    <property type="molecule type" value="Genomic_DNA"/>
</dbReference>
<evidence type="ECO:0000313" key="4">
    <source>
        <dbReference type="EMBL" id="KAE9969607.1"/>
    </source>
</evidence>
<organism evidence="5 7">
    <name type="scientific">Venturia inaequalis</name>
    <name type="common">Apple scab fungus</name>
    <dbReference type="NCBI Taxonomy" id="5025"/>
    <lineage>
        <taxon>Eukaryota</taxon>
        <taxon>Fungi</taxon>
        <taxon>Dikarya</taxon>
        <taxon>Ascomycota</taxon>
        <taxon>Pezizomycotina</taxon>
        <taxon>Dothideomycetes</taxon>
        <taxon>Pleosporomycetidae</taxon>
        <taxon>Venturiales</taxon>
        <taxon>Venturiaceae</taxon>
        <taxon>Venturia</taxon>
    </lineage>
</organism>
<evidence type="ECO:0000313" key="5">
    <source>
        <dbReference type="EMBL" id="KAE9980441.1"/>
    </source>
</evidence>
<evidence type="ECO:0000313" key="7">
    <source>
        <dbReference type="Proteomes" id="UP000490939"/>
    </source>
</evidence>
<dbReference type="EMBL" id="WNWQ01000420">
    <property type="protein sequence ID" value="KAE9968301.1"/>
    <property type="molecule type" value="Genomic_DNA"/>
</dbReference>
<gene>
    <name evidence="3" type="ORF">BLS_005939</name>
    <name evidence="5" type="ORF">EG327_006565</name>
    <name evidence="4" type="ORF">EG328_006788</name>
</gene>
<accession>A0A8H3Z5H6</accession>